<proteinExistence type="predicted"/>
<sequence length="111" mass="12441">MGVASLSDHGPLTLSLGAPLHALIARCWRLYARLLTYEDILTEIEGTIQHCLEANDAPEVGVPILWEALKAVMRGKFIPIAARFNRARWMKHQQLEDDIRSMEASHGRSGH</sequence>
<keyword evidence="2" id="KW-1185">Reference proteome</keyword>
<dbReference type="Proteomes" id="UP001066276">
    <property type="component" value="Chromosome 5"/>
</dbReference>
<comment type="caution">
    <text evidence="1">The sequence shown here is derived from an EMBL/GenBank/DDBJ whole genome shotgun (WGS) entry which is preliminary data.</text>
</comment>
<accession>A0AAV7RHB1</accession>
<dbReference type="EMBL" id="JANPWB010000009">
    <property type="protein sequence ID" value="KAJ1150619.1"/>
    <property type="molecule type" value="Genomic_DNA"/>
</dbReference>
<dbReference type="AlphaFoldDB" id="A0AAV7RHB1"/>
<evidence type="ECO:0000313" key="1">
    <source>
        <dbReference type="EMBL" id="KAJ1150619.1"/>
    </source>
</evidence>
<reference evidence="1" key="1">
    <citation type="journal article" date="2022" name="bioRxiv">
        <title>Sequencing and chromosome-scale assembly of the giantPleurodeles waltlgenome.</title>
        <authorList>
            <person name="Brown T."/>
            <person name="Elewa A."/>
            <person name="Iarovenko S."/>
            <person name="Subramanian E."/>
            <person name="Araus A.J."/>
            <person name="Petzold A."/>
            <person name="Susuki M."/>
            <person name="Suzuki K.-i.T."/>
            <person name="Hayashi T."/>
            <person name="Toyoda A."/>
            <person name="Oliveira C."/>
            <person name="Osipova E."/>
            <person name="Leigh N.D."/>
            <person name="Simon A."/>
            <person name="Yun M.H."/>
        </authorList>
    </citation>
    <scope>NUCLEOTIDE SEQUENCE</scope>
    <source>
        <strain evidence="1">20211129_DDA</strain>
        <tissue evidence="1">Liver</tissue>
    </source>
</reference>
<name>A0AAV7RHB1_PLEWA</name>
<gene>
    <name evidence="1" type="ORF">NDU88_003409</name>
</gene>
<organism evidence="1 2">
    <name type="scientific">Pleurodeles waltl</name>
    <name type="common">Iberian ribbed newt</name>
    <dbReference type="NCBI Taxonomy" id="8319"/>
    <lineage>
        <taxon>Eukaryota</taxon>
        <taxon>Metazoa</taxon>
        <taxon>Chordata</taxon>
        <taxon>Craniata</taxon>
        <taxon>Vertebrata</taxon>
        <taxon>Euteleostomi</taxon>
        <taxon>Amphibia</taxon>
        <taxon>Batrachia</taxon>
        <taxon>Caudata</taxon>
        <taxon>Salamandroidea</taxon>
        <taxon>Salamandridae</taxon>
        <taxon>Pleurodelinae</taxon>
        <taxon>Pleurodeles</taxon>
    </lineage>
</organism>
<protein>
    <submittedName>
        <fullName evidence="1">Uncharacterized protein</fullName>
    </submittedName>
</protein>
<evidence type="ECO:0000313" key="2">
    <source>
        <dbReference type="Proteomes" id="UP001066276"/>
    </source>
</evidence>